<dbReference type="GO" id="GO:0046872">
    <property type="term" value="F:metal ion binding"/>
    <property type="evidence" value="ECO:0007669"/>
    <property type="project" value="UniProtKB-KW"/>
</dbReference>
<dbReference type="Gene3D" id="3.10.20.740">
    <property type="match status" value="1"/>
</dbReference>
<dbReference type="eggNOG" id="COG3383">
    <property type="taxonomic scope" value="Bacteria"/>
</dbReference>
<dbReference type="GO" id="GO:0051539">
    <property type="term" value="F:4 iron, 4 sulfur cluster binding"/>
    <property type="evidence" value="ECO:0007669"/>
    <property type="project" value="UniProtKB-KW"/>
</dbReference>
<dbReference type="GO" id="GO:0016020">
    <property type="term" value="C:membrane"/>
    <property type="evidence" value="ECO:0007669"/>
    <property type="project" value="UniProtKB-SubCell"/>
</dbReference>
<evidence type="ECO:0000259" key="16">
    <source>
        <dbReference type="PROSITE" id="PS51379"/>
    </source>
</evidence>
<evidence type="ECO:0000256" key="12">
    <source>
        <dbReference type="ARBA" id="ARBA00023027"/>
    </source>
</evidence>
<dbReference type="InterPro" id="IPR019574">
    <property type="entry name" value="NADH_UbQ_OxRdtase_Gsu_4Fe4S-bd"/>
</dbReference>
<dbReference type="Pfam" id="PF13510">
    <property type="entry name" value="Fer2_4"/>
    <property type="match status" value="1"/>
</dbReference>
<dbReference type="InterPro" id="IPR054351">
    <property type="entry name" value="NADH_UbQ_OxRdtase_ferredoxin"/>
</dbReference>
<dbReference type="KEGG" id="sti:Sthe_1651"/>
<comment type="subcellular location">
    <subcellularLocation>
        <location evidence="2">Membrane</location>
    </subcellularLocation>
</comment>
<dbReference type="InterPro" id="IPR000283">
    <property type="entry name" value="NADH_UbQ_OxRdtase_75kDa_su_CS"/>
</dbReference>
<keyword evidence="7" id="KW-0479">Metal-binding</keyword>
<dbReference type="Gene3D" id="3.30.70.20">
    <property type="match status" value="1"/>
</dbReference>
<dbReference type="InterPro" id="IPR006963">
    <property type="entry name" value="Mopterin_OxRdtase_4Fe-4S_dom"/>
</dbReference>
<keyword evidence="12" id="KW-0520">NAD</keyword>
<gene>
    <name evidence="19" type="ordered locus">Sthe_1651</name>
</gene>
<dbReference type="Gene3D" id="3.40.228.10">
    <property type="entry name" value="Dimethylsulfoxide Reductase, domain 2"/>
    <property type="match status" value="1"/>
</dbReference>
<dbReference type="GO" id="GO:0042773">
    <property type="term" value="P:ATP synthesis coupled electron transport"/>
    <property type="evidence" value="ECO:0007669"/>
    <property type="project" value="InterPro"/>
</dbReference>
<dbReference type="InterPro" id="IPR001041">
    <property type="entry name" value="2Fe-2S_ferredoxin-type"/>
</dbReference>
<dbReference type="Pfam" id="PF22117">
    <property type="entry name" value="Fer4_Nqo3"/>
    <property type="match status" value="1"/>
</dbReference>
<evidence type="ECO:0000256" key="11">
    <source>
        <dbReference type="ARBA" id="ARBA00023014"/>
    </source>
</evidence>
<feature type="domain" description="4Fe-4S His(Cys)3-ligated-type" evidence="18">
    <location>
        <begin position="87"/>
        <end position="126"/>
    </location>
</feature>
<reference evidence="19 20" key="2">
    <citation type="journal article" date="2010" name="Stand. Genomic Sci.">
        <title>Complete genome sequence of Desulfohalobium retbaense type strain (HR(100)).</title>
        <authorList>
            <person name="Spring S."/>
            <person name="Nolan M."/>
            <person name="Lapidus A."/>
            <person name="Glavina Del Rio T."/>
            <person name="Copeland A."/>
            <person name="Tice H."/>
            <person name="Cheng J.F."/>
            <person name="Lucas S."/>
            <person name="Land M."/>
            <person name="Chen F."/>
            <person name="Bruce D."/>
            <person name="Goodwin L."/>
            <person name="Pitluck S."/>
            <person name="Ivanova N."/>
            <person name="Mavromatis K."/>
            <person name="Mikhailova N."/>
            <person name="Pati A."/>
            <person name="Chen A."/>
            <person name="Palaniappan K."/>
            <person name="Hauser L."/>
            <person name="Chang Y.J."/>
            <person name="Jeffries C.D."/>
            <person name="Munk C."/>
            <person name="Kiss H."/>
            <person name="Chain P."/>
            <person name="Han C."/>
            <person name="Brettin T."/>
            <person name="Detter J.C."/>
            <person name="Schuler E."/>
            <person name="Goker M."/>
            <person name="Rohde M."/>
            <person name="Bristow J."/>
            <person name="Eisen J.A."/>
            <person name="Markowitz V."/>
            <person name="Hugenholtz P."/>
            <person name="Kyrpides N.C."/>
            <person name="Klenk H.P."/>
        </authorList>
    </citation>
    <scope>NUCLEOTIDE SEQUENCE [LARGE SCALE GENOMIC DNA]</scope>
    <source>
        <strain evidence="20">ATCC 49802 / DSM 20745 / S 6022</strain>
    </source>
</reference>
<evidence type="ECO:0000256" key="14">
    <source>
        <dbReference type="ARBA" id="ARBA00034078"/>
    </source>
</evidence>
<dbReference type="Pfam" id="PF10588">
    <property type="entry name" value="NADH-G_4Fe-4S_3"/>
    <property type="match status" value="1"/>
</dbReference>
<dbReference type="SMART" id="SM00929">
    <property type="entry name" value="NADH-G_4Fe-4S_3"/>
    <property type="match status" value="1"/>
</dbReference>
<sequence>MVVKSEAKLVTLKINDQEVTVPEGTTILQACQTAGIEVPNLCYQPLLRPWGSCRICTVEVLGRRGGLVESCAAQVREGMEVRTHSPEVLKSRQFILQMYLIDHALDCPTCDKSGECYLQDNTYLHNVHLNPYRRPKLAKPYTHLSDVIDYKWDRCIMCARCTRVCDEVIGVTAIGVLNRGLEAEIGPAYGTDLREGTCTSCGMCIAVCPVGALTDRRFGMHPWELDATETICGFCDVGCTLNVEHSRGIVRRVTHLWDRGVNHGYTCERGKWGYAQVQHPDRLETAYIRQGDEFVAADLDDALDRVADAFRRYQGDQFAALASPENTNEENYLLQQFTRAVMGTNNIDRLRHRGQSGVSQALRDSFGRPASTNSMQEAFTDTQCMLVVGPNIGETAPVGSYWLYWSRNYREAKTVVVSHDHFPLCDRAEVWIKPPRGAEARVIDAMARIILDAGLARPAESASAGFEAWRASLAQVDPEQVAAEVGIDVATLRRAAILYATGGVGEVDGRDLADYPASAIYQTLGTDRGADAHPAAVALNNLALLTGNVGRAGGGVIAFRGSANFQGATDMGCEAGYFPGYQPVDDPEIRRKFEAAWLPRWNDAAVPQNGFKPLRELPATPGLDLDGMIAAIEAGQIKAMYIAASSHEYSPGIDERLLAVLPKLEFLVVEDSFPSDLAKLAHVVLPGAMFLEKDGSYTNADRTIQRLRYTVAPPGDAQPSWWFLQEIAERLGYNLTYRHPSFVLEEIAQLTPIYRGVSLPRLERGPLQWPVQPFGAEQSVFLELGDGLAPEAVRFVAD</sequence>
<comment type="similarity">
    <text evidence="3">Belongs to the complex I 75 kDa subunit family.</text>
</comment>
<keyword evidence="13" id="KW-0472">Membrane</keyword>
<keyword evidence="10" id="KW-0408">Iron</keyword>
<dbReference type="Gene3D" id="3.40.50.740">
    <property type="match status" value="1"/>
</dbReference>
<dbReference type="InterPro" id="IPR036010">
    <property type="entry name" value="2Fe-2S_ferredoxin-like_sf"/>
</dbReference>
<dbReference type="PROSITE" id="PS51669">
    <property type="entry name" value="4FE4S_MOW_BIS_MGD"/>
    <property type="match status" value="1"/>
</dbReference>
<dbReference type="SMART" id="SM00926">
    <property type="entry name" value="Molybdop_Fe4S4"/>
    <property type="match status" value="1"/>
</dbReference>
<evidence type="ECO:0000256" key="4">
    <source>
        <dbReference type="ARBA" id="ARBA00022485"/>
    </source>
</evidence>
<evidence type="ECO:0000256" key="7">
    <source>
        <dbReference type="ARBA" id="ARBA00022723"/>
    </source>
</evidence>
<dbReference type="GO" id="GO:0008137">
    <property type="term" value="F:NADH dehydrogenase (ubiquinone) activity"/>
    <property type="evidence" value="ECO:0007669"/>
    <property type="project" value="InterPro"/>
</dbReference>
<keyword evidence="4" id="KW-0004">4Fe-4S</keyword>
<keyword evidence="20" id="KW-1185">Reference proteome</keyword>
<dbReference type="FunFam" id="3.10.20.740:FF:000004">
    <property type="entry name" value="NADH-quinone oxidoreductase"/>
    <property type="match status" value="1"/>
</dbReference>
<dbReference type="Gene3D" id="2.20.25.90">
    <property type="entry name" value="ADC-like domains"/>
    <property type="match status" value="1"/>
</dbReference>
<dbReference type="PROSITE" id="PS51085">
    <property type="entry name" value="2FE2S_FER_2"/>
    <property type="match status" value="1"/>
</dbReference>
<dbReference type="InParanoid" id="D1C4B8"/>
<evidence type="ECO:0000256" key="3">
    <source>
        <dbReference type="ARBA" id="ARBA00005404"/>
    </source>
</evidence>
<keyword evidence="8" id="KW-0677">Repeat</keyword>
<dbReference type="EMBL" id="CP001823">
    <property type="protein sequence ID" value="ACZ39085.1"/>
    <property type="molecule type" value="Genomic_DNA"/>
</dbReference>
<dbReference type="RefSeq" id="WP_012872132.1">
    <property type="nucleotide sequence ID" value="NC_013523.1"/>
</dbReference>
<evidence type="ECO:0000259" key="17">
    <source>
        <dbReference type="PROSITE" id="PS51669"/>
    </source>
</evidence>
<evidence type="ECO:0000256" key="10">
    <source>
        <dbReference type="ARBA" id="ARBA00023004"/>
    </source>
</evidence>
<dbReference type="InterPro" id="IPR050123">
    <property type="entry name" value="Prok_molybdopt-oxidoreductase"/>
</dbReference>
<evidence type="ECO:0000259" key="18">
    <source>
        <dbReference type="PROSITE" id="PS51839"/>
    </source>
</evidence>
<dbReference type="SUPFAM" id="SSF54292">
    <property type="entry name" value="2Fe-2S ferredoxin-like"/>
    <property type="match status" value="1"/>
</dbReference>
<dbReference type="PROSITE" id="PS00642">
    <property type="entry name" value="COMPLEX1_75K_2"/>
    <property type="match status" value="1"/>
</dbReference>
<dbReference type="InterPro" id="IPR006656">
    <property type="entry name" value="Mopterin_OxRdtase"/>
</dbReference>
<dbReference type="PROSITE" id="PS00198">
    <property type="entry name" value="4FE4S_FER_1"/>
    <property type="match status" value="1"/>
</dbReference>
<feature type="domain" description="4Fe-4S Mo/W bis-MGD-type" evidence="17">
    <location>
        <begin position="225"/>
        <end position="281"/>
    </location>
</feature>
<evidence type="ECO:0000256" key="9">
    <source>
        <dbReference type="ARBA" id="ARBA00022967"/>
    </source>
</evidence>
<dbReference type="STRING" id="479434.Sthe_1651"/>
<evidence type="ECO:0000256" key="13">
    <source>
        <dbReference type="ARBA" id="ARBA00023136"/>
    </source>
</evidence>
<dbReference type="InterPro" id="IPR017896">
    <property type="entry name" value="4Fe4S_Fe-S-bd"/>
</dbReference>
<feature type="domain" description="4Fe-4S ferredoxin-type" evidence="16">
    <location>
        <begin position="189"/>
        <end position="218"/>
    </location>
</feature>
<dbReference type="PANTHER" id="PTHR43105">
    <property type="entry name" value="RESPIRATORY NITRATE REDUCTASE"/>
    <property type="match status" value="1"/>
</dbReference>
<dbReference type="PROSITE" id="PS51839">
    <property type="entry name" value="4FE4S_HC3"/>
    <property type="match status" value="1"/>
</dbReference>
<keyword evidence="9" id="KW-1278">Translocase</keyword>
<dbReference type="GO" id="GO:0003954">
    <property type="term" value="F:NADH dehydrogenase activity"/>
    <property type="evidence" value="ECO:0007669"/>
    <property type="project" value="TreeGrafter"/>
</dbReference>
<reference evidence="20" key="1">
    <citation type="submission" date="2009-11" db="EMBL/GenBank/DDBJ databases">
        <title>The complete chromosome 1 of Sphaerobacter thermophilus DSM 20745.</title>
        <authorList>
            <person name="Lucas S."/>
            <person name="Copeland A."/>
            <person name="Lapidus A."/>
            <person name="Glavina del Rio T."/>
            <person name="Dalin E."/>
            <person name="Tice H."/>
            <person name="Bruce D."/>
            <person name="Goodwin L."/>
            <person name="Pitluck S."/>
            <person name="Kyrpides N."/>
            <person name="Mavromatis K."/>
            <person name="Ivanova N."/>
            <person name="Mikhailova N."/>
            <person name="LaButti K.M."/>
            <person name="Clum A."/>
            <person name="Sun H.I."/>
            <person name="Brettin T."/>
            <person name="Detter J.C."/>
            <person name="Han C."/>
            <person name="Larimer F."/>
            <person name="Land M."/>
            <person name="Hauser L."/>
            <person name="Markowitz V."/>
            <person name="Cheng J.F."/>
            <person name="Hugenholtz P."/>
            <person name="Woyke T."/>
            <person name="Wu D."/>
            <person name="Steenblock K."/>
            <person name="Schneider S."/>
            <person name="Pukall R."/>
            <person name="Goeker M."/>
            <person name="Klenk H.P."/>
            <person name="Eisen J.A."/>
        </authorList>
    </citation>
    <scope>NUCLEOTIDE SEQUENCE [LARGE SCALE GENOMIC DNA]</scope>
    <source>
        <strain evidence="20">ATCC 49802 / DSM 20745 / S 6022</strain>
    </source>
</reference>
<comment type="cofactor">
    <cofactor evidence="14">
        <name>[2Fe-2S] cluster</name>
        <dbReference type="ChEBI" id="CHEBI:190135"/>
    </cofactor>
</comment>
<evidence type="ECO:0000259" key="15">
    <source>
        <dbReference type="PROSITE" id="PS51085"/>
    </source>
</evidence>
<proteinExistence type="inferred from homology"/>
<dbReference type="PROSITE" id="PS00641">
    <property type="entry name" value="COMPLEX1_75K_1"/>
    <property type="match status" value="1"/>
</dbReference>
<dbReference type="SUPFAM" id="SSF54862">
    <property type="entry name" value="4Fe-4S ferredoxins"/>
    <property type="match status" value="1"/>
</dbReference>
<dbReference type="SUPFAM" id="SSF53706">
    <property type="entry name" value="Formate dehydrogenase/DMSO reductase, domains 1-3"/>
    <property type="match status" value="1"/>
</dbReference>
<feature type="domain" description="2Fe-2S ferredoxin-type" evidence="15">
    <location>
        <begin position="8"/>
        <end position="87"/>
    </location>
</feature>
<dbReference type="Pfam" id="PF04879">
    <property type="entry name" value="Molybdop_Fe4S4"/>
    <property type="match status" value="1"/>
</dbReference>
<dbReference type="InterPro" id="IPR017900">
    <property type="entry name" value="4Fe4S_Fe_S_CS"/>
</dbReference>
<comment type="cofactor">
    <cofactor evidence="1">
        <name>[4Fe-4S] cluster</name>
        <dbReference type="ChEBI" id="CHEBI:49883"/>
    </cofactor>
</comment>
<organism evidence="19 20">
    <name type="scientific">Sphaerobacter thermophilus (strain ATCC 49802 / DSM 20745 / KCCM 41009 / NCIMB 13125 / S 6022)</name>
    <dbReference type="NCBI Taxonomy" id="479434"/>
    <lineage>
        <taxon>Bacteria</taxon>
        <taxon>Pseudomonadati</taxon>
        <taxon>Thermomicrobiota</taxon>
        <taxon>Thermomicrobia</taxon>
        <taxon>Sphaerobacterales</taxon>
        <taxon>Sphaerobacterineae</taxon>
        <taxon>Sphaerobacteraceae</taxon>
        <taxon>Sphaerobacter</taxon>
    </lineage>
</organism>
<evidence type="ECO:0000256" key="6">
    <source>
        <dbReference type="ARBA" id="ARBA00022719"/>
    </source>
</evidence>
<dbReference type="GO" id="GO:0051537">
    <property type="term" value="F:2 iron, 2 sulfur cluster binding"/>
    <property type="evidence" value="ECO:0007669"/>
    <property type="project" value="UniProtKB-KW"/>
</dbReference>
<keyword evidence="11" id="KW-0411">Iron-sulfur</keyword>
<keyword evidence="6" id="KW-0874">Quinone</keyword>
<dbReference type="Pfam" id="PF00384">
    <property type="entry name" value="Molybdopterin"/>
    <property type="match status" value="1"/>
</dbReference>
<evidence type="ECO:0000256" key="5">
    <source>
        <dbReference type="ARBA" id="ARBA00022714"/>
    </source>
</evidence>
<protein>
    <submittedName>
        <fullName evidence="19">Molybdopterin oxidoreductase</fullName>
    </submittedName>
</protein>
<dbReference type="Proteomes" id="UP000002027">
    <property type="component" value="Chromosome 1"/>
</dbReference>
<accession>D1C4B8</accession>
<evidence type="ECO:0000256" key="2">
    <source>
        <dbReference type="ARBA" id="ARBA00004370"/>
    </source>
</evidence>
<dbReference type="HOGENOM" id="CLU_000422_4_0_0"/>
<dbReference type="GO" id="GO:0048038">
    <property type="term" value="F:quinone binding"/>
    <property type="evidence" value="ECO:0007669"/>
    <property type="project" value="UniProtKB-KW"/>
</dbReference>
<name>D1C4B8_SPHTD</name>
<evidence type="ECO:0000313" key="20">
    <source>
        <dbReference type="Proteomes" id="UP000002027"/>
    </source>
</evidence>
<feature type="domain" description="4Fe-4S ferredoxin-type" evidence="16">
    <location>
        <begin position="144"/>
        <end position="174"/>
    </location>
</feature>
<dbReference type="PANTHER" id="PTHR43105:SF10">
    <property type="entry name" value="NADH-QUINONE OXIDOREDUCTASE SUBUNIT G"/>
    <property type="match status" value="1"/>
</dbReference>
<keyword evidence="5" id="KW-0001">2Fe-2S</keyword>
<evidence type="ECO:0000256" key="1">
    <source>
        <dbReference type="ARBA" id="ARBA00001966"/>
    </source>
</evidence>
<dbReference type="FunFam" id="3.30.70.20:FF:000035">
    <property type="entry name" value="Iron hydrogenase 1"/>
    <property type="match status" value="1"/>
</dbReference>
<dbReference type="OrthoDB" id="9803192at2"/>
<dbReference type="CDD" id="cd00207">
    <property type="entry name" value="fer2"/>
    <property type="match status" value="1"/>
</dbReference>
<dbReference type="PROSITE" id="PS51379">
    <property type="entry name" value="4FE4S_FER_2"/>
    <property type="match status" value="2"/>
</dbReference>
<dbReference type="FunCoup" id="D1C4B8">
    <property type="interactions" value="441"/>
</dbReference>
<evidence type="ECO:0000256" key="8">
    <source>
        <dbReference type="ARBA" id="ARBA00022737"/>
    </source>
</evidence>
<evidence type="ECO:0000313" key="19">
    <source>
        <dbReference type="EMBL" id="ACZ39085.1"/>
    </source>
</evidence>
<dbReference type="AlphaFoldDB" id="D1C4B8"/>